<feature type="region of interest" description="Disordered" evidence="1">
    <location>
        <begin position="122"/>
        <end position="176"/>
    </location>
</feature>
<gene>
    <name evidence="3" type="ORF">B5V51_7335</name>
</gene>
<evidence type="ECO:0000256" key="2">
    <source>
        <dbReference type="SAM" id="Phobius"/>
    </source>
</evidence>
<protein>
    <submittedName>
        <fullName evidence="3">Uncharacterized protein</fullName>
    </submittedName>
</protein>
<name>A0A2A4K072_HELVI</name>
<feature type="transmembrane region" description="Helical" evidence="2">
    <location>
        <begin position="28"/>
        <end position="47"/>
    </location>
</feature>
<evidence type="ECO:0000313" key="3">
    <source>
        <dbReference type="EMBL" id="PCG77449.1"/>
    </source>
</evidence>
<reference evidence="3" key="1">
    <citation type="submission" date="2017-09" db="EMBL/GenBank/DDBJ databases">
        <title>Contemporary evolution of a Lepidopteran species, Heliothis virescens, in response to modern agricultural practices.</title>
        <authorList>
            <person name="Fritz M.L."/>
            <person name="Deyonke A.M."/>
            <person name="Papanicolaou A."/>
            <person name="Micinski S."/>
            <person name="Westbrook J."/>
            <person name="Gould F."/>
        </authorList>
    </citation>
    <scope>NUCLEOTIDE SEQUENCE [LARGE SCALE GENOMIC DNA]</scope>
    <source>
        <strain evidence="3">HvINT-</strain>
        <tissue evidence="3">Whole body</tissue>
    </source>
</reference>
<evidence type="ECO:0000256" key="1">
    <source>
        <dbReference type="SAM" id="MobiDB-lite"/>
    </source>
</evidence>
<organism evidence="3">
    <name type="scientific">Heliothis virescens</name>
    <name type="common">Tobacco budworm moth</name>
    <dbReference type="NCBI Taxonomy" id="7102"/>
    <lineage>
        <taxon>Eukaryota</taxon>
        <taxon>Metazoa</taxon>
        <taxon>Ecdysozoa</taxon>
        <taxon>Arthropoda</taxon>
        <taxon>Hexapoda</taxon>
        <taxon>Insecta</taxon>
        <taxon>Pterygota</taxon>
        <taxon>Neoptera</taxon>
        <taxon>Endopterygota</taxon>
        <taxon>Lepidoptera</taxon>
        <taxon>Glossata</taxon>
        <taxon>Ditrysia</taxon>
        <taxon>Noctuoidea</taxon>
        <taxon>Noctuidae</taxon>
        <taxon>Heliothinae</taxon>
        <taxon>Heliothis</taxon>
    </lineage>
</organism>
<sequence length="176" mass="19519">MSNEVSIGATTSVTSHSRVVDSRRCRHLPAVLHLLLLLLYALSSILIHHHESADIPNPRVKVNLSATLTASSERRTLGTLRDTALTIDLTLTFSEVHSKHRSRAHHVVTQCVTEASAAARARRINKQRREGVGRARAPRPQRRHVRAATGGAERCWRSPLPSEQRTLIDPQPPATH</sequence>
<dbReference type="AlphaFoldDB" id="A0A2A4K072"/>
<keyword evidence="2" id="KW-1133">Transmembrane helix</keyword>
<accession>A0A2A4K072</accession>
<comment type="caution">
    <text evidence="3">The sequence shown here is derived from an EMBL/GenBank/DDBJ whole genome shotgun (WGS) entry which is preliminary data.</text>
</comment>
<feature type="compositionally biased region" description="Basic residues" evidence="1">
    <location>
        <begin position="136"/>
        <end position="146"/>
    </location>
</feature>
<proteinExistence type="predicted"/>
<keyword evidence="2" id="KW-0472">Membrane</keyword>
<keyword evidence="2" id="KW-0812">Transmembrane</keyword>
<dbReference type="EMBL" id="NWSH01000325">
    <property type="protein sequence ID" value="PCG77449.1"/>
    <property type="molecule type" value="Genomic_DNA"/>
</dbReference>